<sequence>MSESTGPYPAGEIVLWAMRWSYCYGVSYRDLEQMMVEHGVPVDRTTIYCWVQRYAPEIETRLRNPDQLCRLSVGPAAATRQSQAASLASTG</sequence>
<reference evidence="1" key="1">
    <citation type="journal article" date="2021" name="Front. Microbiol.">
        <title>Comprehensive Comparative Genomics and Phenotyping of Methylobacterium Species.</title>
        <authorList>
            <person name="Alessa O."/>
            <person name="Ogura Y."/>
            <person name="Fujitani Y."/>
            <person name="Takami H."/>
            <person name="Hayashi T."/>
            <person name="Sahin N."/>
            <person name="Tani A."/>
        </authorList>
    </citation>
    <scope>NUCLEOTIDE SEQUENCE</scope>
    <source>
        <strain evidence="1">LMG 23639</strain>
    </source>
</reference>
<organism evidence="1 2">
    <name type="scientific">Methylobacterium jeotgali</name>
    <dbReference type="NCBI Taxonomy" id="381630"/>
    <lineage>
        <taxon>Bacteria</taxon>
        <taxon>Pseudomonadati</taxon>
        <taxon>Pseudomonadota</taxon>
        <taxon>Alphaproteobacteria</taxon>
        <taxon>Hyphomicrobiales</taxon>
        <taxon>Methylobacteriaceae</taxon>
        <taxon>Methylobacterium</taxon>
    </lineage>
</organism>
<keyword evidence="2" id="KW-1185">Reference proteome</keyword>
<accession>A0ABQ4SSW6</accession>
<protein>
    <recommendedName>
        <fullName evidence="3">IS6 family transposase</fullName>
    </recommendedName>
</protein>
<evidence type="ECO:0000313" key="1">
    <source>
        <dbReference type="EMBL" id="GJE05548.1"/>
    </source>
</evidence>
<dbReference type="Proteomes" id="UP001055102">
    <property type="component" value="Unassembled WGS sequence"/>
</dbReference>
<evidence type="ECO:0008006" key="3">
    <source>
        <dbReference type="Google" id="ProtNLM"/>
    </source>
</evidence>
<name>A0ABQ4SSW6_9HYPH</name>
<proteinExistence type="predicted"/>
<evidence type="ECO:0000313" key="2">
    <source>
        <dbReference type="Proteomes" id="UP001055102"/>
    </source>
</evidence>
<comment type="caution">
    <text evidence="1">The sequence shown here is derived from an EMBL/GenBank/DDBJ whole genome shotgun (WGS) entry which is preliminary data.</text>
</comment>
<reference evidence="1" key="2">
    <citation type="submission" date="2021-08" db="EMBL/GenBank/DDBJ databases">
        <authorList>
            <person name="Tani A."/>
            <person name="Ola A."/>
            <person name="Ogura Y."/>
            <person name="Katsura K."/>
            <person name="Hayashi T."/>
        </authorList>
    </citation>
    <scope>NUCLEOTIDE SEQUENCE</scope>
    <source>
        <strain evidence="1">LMG 23639</strain>
    </source>
</reference>
<dbReference type="EMBL" id="BPQR01000013">
    <property type="protein sequence ID" value="GJE05548.1"/>
    <property type="molecule type" value="Genomic_DNA"/>
</dbReference>
<gene>
    <name evidence="1" type="ORF">AOPFMNJM_0848</name>
</gene>